<dbReference type="GO" id="GO:0052706">
    <property type="term" value="F:L-histidine N(alpha)-methyltransferase activity"/>
    <property type="evidence" value="ECO:0007669"/>
    <property type="project" value="UniProtKB-EC"/>
</dbReference>
<comment type="caution">
    <text evidence="2">The sequence shown here is derived from an EMBL/GenBank/DDBJ whole genome shotgun (WGS) entry which is preliminary data.</text>
</comment>
<evidence type="ECO:0000313" key="3">
    <source>
        <dbReference type="Proteomes" id="UP001596203"/>
    </source>
</evidence>
<protein>
    <submittedName>
        <fullName evidence="2">L-histidine N(Alpha)-methyltransferase</fullName>
        <ecNumber evidence="2">2.1.1.44</ecNumber>
    </submittedName>
</protein>
<evidence type="ECO:0000313" key="2">
    <source>
        <dbReference type="EMBL" id="MFC6021866.1"/>
    </source>
</evidence>
<reference evidence="3" key="1">
    <citation type="journal article" date="2019" name="Int. J. Syst. Evol. Microbiol.">
        <title>The Global Catalogue of Microorganisms (GCM) 10K type strain sequencing project: providing services to taxonomists for standard genome sequencing and annotation.</title>
        <authorList>
            <consortium name="The Broad Institute Genomics Platform"/>
            <consortium name="The Broad Institute Genome Sequencing Center for Infectious Disease"/>
            <person name="Wu L."/>
            <person name="Ma J."/>
        </authorList>
    </citation>
    <scope>NUCLEOTIDE SEQUENCE [LARGE SCALE GENOMIC DNA]</scope>
    <source>
        <strain evidence="3">ZS-35-S2</strain>
    </source>
</reference>
<feature type="domain" description="Histidine-specific methyltransferase SAM-dependent" evidence="1">
    <location>
        <begin position="153"/>
        <end position="398"/>
    </location>
</feature>
<dbReference type="EC" id="2.1.1.44" evidence="2"/>
<dbReference type="GO" id="GO:0032259">
    <property type="term" value="P:methylation"/>
    <property type="evidence" value="ECO:0007669"/>
    <property type="project" value="UniProtKB-KW"/>
</dbReference>
<dbReference type="CDD" id="cd02440">
    <property type="entry name" value="AdoMet_MTases"/>
    <property type="match status" value="1"/>
</dbReference>
<keyword evidence="3" id="KW-1185">Reference proteome</keyword>
<proteinExistence type="predicted"/>
<dbReference type="RefSeq" id="WP_377430631.1">
    <property type="nucleotide sequence ID" value="NZ_JBHSPR010000053.1"/>
</dbReference>
<dbReference type="SUPFAM" id="SSF53335">
    <property type="entry name" value="S-adenosyl-L-methionine-dependent methyltransferases"/>
    <property type="match status" value="1"/>
</dbReference>
<keyword evidence="2" id="KW-0808">Transferase</keyword>
<dbReference type="Pfam" id="PF10017">
    <property type="entry name" value="Methyltransf_33"/>
    <property type="match status" value="1"/>
</dbReference>
<dbReference type="InterPro" id="IPR019257">
    <property type="entry name" value="MeTrfase_dom"/>
</dbReference>
<sequence length="407" mass="47713">MQFFRNVDIVKRYKVDESTVRKWIRGAREGKLDLALHVEGSRTYIANTTRNTTLIADLIQERRKFRNSKAAKVVRPRPEFYKIYTQSQIYELLTNLELHHEIPRQYNYFDGGAMSWDEYAQRLANEDAPNVMNRTINLLEISQSFLDYLVSGYRRVNIVDLGVGNALPVKAFLSRLLERGILGRYIALDISAEMLEIARRNIKSWFDNQVVFEGYEMDISRERFTNILAEEYLKPDADETINLVLLLGGTPYNFRNPDGVLQCIHDSMGAKDYLVHTMKLDTEVTRQYFDFNANRAKSPLPPIHRFVIDILNIDPSLYELELGFDEVRKQRYERIRFTTALTIEFEFDEGRRAVSFSKGESVLVWRSWQQTVKDLTRQFDRNDFYILTAVQTVDMEYVLTVSRAKED</sequence>
<dbReference type="Gene3D" id="3.40.50.150">
    <property type="entry name" value="Vaccinia Virus protein VP39"/>
    <property type="match status" value="1"/>
</dbReference>
<dbReference type="InterPro" id="IPR029063">
    <property type="entry name" value="SAM-dependent_MTases_sf"/>
</dbReference>
<evidence type="ECO:0000259" key="1">
    <source>
        <dbReference type="Pfam" id="PF10017"/>
    </source>
</evidence>
<gene>
    <name evidence="2" type="ORF">ACFP2T_37605</name>
</gene>
<organism evidence="2 3">
    <name type="scientific">Plantactinospora solaniradicis</name>
    <dbReference type="NCBI Taxonomy" id="1723736"/>
    <lineage>
        <taxon>Bacteria</taxon>
        <taxon>Bacillati</taxon>
        <taxon>Actinomycetota</taxon>
        <taxon>Actinomycetes</taxon>
        <taxon>Micromonosporales</taxon>
        <taxon>Micromonosporaceae</taxon>
        <taxon>Plantactinospora</taxon>
    </lineage>
</organism>
<keyword evidence="2" id="KW-0489">Methyltransferase</keyword>
<dbReference type="EMBL" id="JBHSPR010000053">
    <property type="protein sequence ID" value="MFC6021866.1"/>
    <property type="molecule type" value="Genomic_DNA"/>
</dbReference>
<dbReference type="Proteomes" id="UP001596203">
    <property type="component" value="Unassembled WGS sequence"/>
</dbReference>
<name>A0ABW1KJA0_9ACTN</name>
<accession>A0ABW1KJA0</accession>